<dbReference type="SUPFAM" id="SSF54534">
    <property type="entry name" value="FKBP-like"/>
    <property type="match status" value="1"/>
</dbReference>
<evidence type="ECO:0000256" key="8">
    <source>
        <dbReference type="ARBA" id="ARBA00023139"/>
    </source>
</evidence>
<evidence type="ECO:0000256" key="4">
    <source>
        <dbReference type="ARBA" id="ARBA00022475"/>
    </source>
</evidence>
<evidence type="ECO:0000256" key="3">
    <source>
        <dbReference type="ARBA" id="ARBA00006071"/>
    </source>
</evidence>
<sequence length="298" mass="33408" precursor="true">MNKKIFAAAGLACITLLAACNNDDTTANGSTVAIVAGEEITEAEFVETLKEHYGEQTLQLLVQEIVLDQAIETVGVTDEEVEEELSTLRSELGVQDNDELLNMLQMQFNLPFETVDEFIEENLRPHLVLQKLATEDVEVTEEEKLAYYEENEALYDEQIRASHILVEDEKTALEVLDKLEAGEDFADLAQEYSTDGSAARGGDLDFFGKGQMVEPFEKAAFALEIGEISDPVESDFGYHIIQLTDRKDSYEDFEEEIEQALIAQQSKSTEAVMNELFEQANIEVKDSRFADLFSTETE</sequence>
<gene>
    <name evidence="11 14" type="primary">prsA</name>
    <name evidence="14" type="ORF">BkAM31D_04440</name>
</gene>
<dbReference type="PROSITE" id="PS51257">
    <property type="entry name" value="PROKAR_LIPOPROTEIN"/>
    <property type="match status" value="1"/>
</dbReference>
<dbReference type="EC" id="5.2.1.8" evidence="11"/>
<dbReference type="PANTHER" id="PTHR47245:SF1">
    <property type="entry name" value="FOLDASE PROTEIN PRSA"/>
    <property type="match status" value="1"/>
</dbReference>
<evidence type="ECO:0000256" key="11">
    <source>
        <dbReference type="HAMAP-Rule" id="MF_01145"/>
    </source>
</evidence>
<dbReference type="InterPro" id="IPR000297">
    <property type="entry name" value="PPIase_PpiC"/>
</dbReference>
<evidence type="ECO:0000256" key="12">
    <source>
        <dbReference type="SAM" id="SignalP"/>
    </source>
</evidence>
<dbReference type="InterPro" id="IPR046357">
    <property type="entry name" value="PPIase_dom_sf"/>
</dbReference>
<dbReference type="Gene3D" id="3.10.50.40">
    <property type="match status" value="1"/>
</dbReference>
<evidence type="ECO:0000256" key="5">
    <source>
        <dbReference type="ARBA" id="ARBA00022729"/>
    </source>
</evidence>
<dbReference type="GO" id="GO:0005886">
    <property type="term" value="C:plasma membrane"/>
    <property type="evidence" value="ECO:0007669"/>
    <property type="project" value="UniProtKB-SubCell"/>
</dbReference>
<keyword evidence="6 11" id="KW-0697">Rotamase</keyword>
<dbReference type="SUPFAM" id="SSF109998">
    <property type="entry name" value="Triger factor/SurA peptide-binding domain-like"/>
    <property type="match status" value="1"/>
</dbReference>
<keyword evidence="5 11" id="KW-0732">Signal</keyword>
<feature type="domain" description="PpiC" evidence="13">
    <location>
        <begin position="156"/>
        <end position="245"/>
    </location>
</feature>
<organism evidence="14 15">
    <name type="scientific">Halalkalibacter krulwichiae</name>
    <dbReference type="NCBI Taxonomy" id="199441"/>
    <lineage>
        <taxon>Bacteria</taxon>
        <taxon>Bacillati</taxon>
        <taxon>Bacillota</taxon>
        <taxon>Bacilli</taxon>
        <taxon>Bacillales</taxon>
        <taxon>Bacillaceae</taxon>
        <taxon>Halalkalibacter</taxon>
    </lineage>
</organism>
<comment type="similarity">
    <text evidence="3 11">Belongs to the PrsA family.</text>
</comment>
<dbReference type="PANTHER" id="PTHR47245">
    <property type="entry name" value="PEPTIDYLPROLYL ISOMERASE"/>
    <property type="match status" value="1"/>
</dbReference>
<keyword evidence="15" id="KW-1185">Reference proteome</keyword>
<evidence type="ECO:0000256" key="1">
    <source>
        <dbReference type="ARBA" id="ARBA00000971"/>
    </source>
</evidence>
<dbReference type="EMBL" id="CP020814">
    <property type="protein sequence ID" value="ARK29164.1"/>
    <property type="molecule type" value="Genomic_DNA"/>
</dbReference>
<dbReference type="RefSeq" id="WP_066155904.1">
    <property type="nucleotide sequence ID" value="NZ_CP020814.1"/>
</dbReference>
<dbReference type="KEGG" id="bkw:BkAM31D_04440"/>
<evidence type="ECO:0000256" key="6">
    <source>
        <dbReference type="ARBA" id="ARBA00023110"/>
    </source>
</evidence>
<accession>A0A1X9M904</accession>
<evidence type="ECO:0000313" key="15">
    <source>
        <dbReference type="Proteomes" id="UP000193006"/>
    </source>
</evidence>
<evidence type="ECO:0000256" key="10">
    <source>
        <dbReference type="ARBA" id="ARBA00023288"/>
    </source>
</evidence>
<dbReference type="Proteomes" id="UP000193006">
    <property type="component" value="Chromosome"/>
</dbReference>
<keyword evidence="10 11" id="KW-0449">Lipoprotein</keyword>
<comment type="function">
    <text evidence="11">Plays a major role in protein secretion by helping the post-translocational extracellular folding of several secreted proteins.</text>
</comment>
<reference evidence="14 15" key="1">
    <citation type="submission" date="2017-04" db="EMBL/GenBank/DDBJ databases">
        <title>Bacillus krulwichiae AM31D Genome sequencing and assembly.</title>
        <authorList>
            <person name="Krulwich T.A."/>
            <person name="Anastor L."/>
            <person name="Ehrlich R."/>
            <person name="Ehrlich G.D."/>
            <person name="Janto B."/>
        </authorList>
    </citation>
    <scope>NUCLEOTIDE SEQUENCE [LARGE SCALE GENOMIC DNA]</scope>
    <source>
        <strain evidence="14 15">AM31D</strain>
    </source>
</reference>
<name>A0A1X9M904_9BACI</name>
<dbReference type="Pfam" id="PF13616">
    <property type="entry name" value="Rotamase_3"/>
    <property type="match status" value="1"/>
</dbReference>
<dbReference type="GO" id="GO:0006457">
    <property type="term" value="P:protein folding"/>
    <property type="evidence" value="ECO:0007669"/>
    <property type="project" value="UniProtKB-UniRule"/>
</dbReference>
<comment type="catalytic activity">
    <reaction evidence="1 11">
        <text>[protein]-peptidylproline (omega=180) = [protein]-peptidylproline (omega=0)</text>
        <dbReference type="Rhea" id="RHEA:16237"/>
        <dbReference type="Rhea" id="RHEA-COMP:10747"/>
        <dbReference type="Rhea" id="RHEA-COMP:10748"/>
        <dbReference type="ChEBI" id="CHEBI:83833"/>
        <dbReference type="ChEBI" id="CHEBI:83834"/>
        <dbReference type="EC" id="5.2.1.8"/>
    </reaction>
</comment>
<protein>
    <recommendedName>
        <fullName evidence="11">Foldase protein PrsA</fullName>
        <ecNumber evidence="11">5.2.1.8</ecNumber>
    </recommendedName>
</protein>
<feature type="chain" id="PRO_5039619234" description="Foldase protein PrsA" evidence="12">
    <location>
        <begin position="19"/>
        <end position="298"/>
    </location>
</feature>
<keyword evidence="9 11" id="KW-0413">Isomerase</keyword>
<dbReference type="STRING" id="199441.BkAM31D_04440"/>
<proteinExistence type="inferred from homology"/>
<evidence type="ECO:0000256" key="9">
    <source>
        <dbReference type="ARBA" id="ARBA00023235"/>
    </source>
</evidence>
<dbReference type="InterPro" id="IPR027304">
    <property type="entry name" value="Trigger_fact/SurA_dom_sf"/>
</dbReference>
<keyword evidence="4 11" id="KW-1003">Cell membrane</keyword>
<comment type="subcellular location">
    <subcellularLocation>
        <location evidence="2 11">Cell membrane</location>
        <topology evidence="2 11">Lipid-anchor</topology>
    </subcellularLocation>
</comment>
<dbReference type="HAMAP" id="MF_01145">
    <property type="entry name" value="Foldase_PrsA"/>
    <property type="match status" value="1"/>
</dbReference>
<evidence type="ECO:0000259" key="13">
    <source>
        <dbReference type="PROSITE" id="PS50198"/>
    </source>
</evidence>
<feature type="signal peptide" evidence="12">
    <location>
        <begin position="1"/>
        <end position="18"/>
    </location>
</feature>
<evidence type="ECO:0000256" key="2">
    <source>
        <dbReference type="ARBA" id="ARBA00004193"/>
    </source>
</evidence>
<keyword evidence="7 11" id="KW-0472">Membrane</keyword>
<evidence type="ECO:0000313" key="14">
    <source>
        <dbReference type="EMBL" id="ARK29164.1"/>
    </source>
</evidence>
<evidence type="ECO:0000256" key="7">
    <source>
        <dbReference type="ARBA" id="ARBA00023136"/>
    </source>
</evidence>
<keyword evidence="8 11" id="KW-0564">Palmitate</keyword>
<dbReference type="AlphaFoldDB" id="A0A1X9M904"/>
<dbReference type="InterPro" id="IPR050245">
    <property type="entry name" value="PrsA_foldase"/>
</dbReference>
<dbReference type="PROSITE" id="PS50198">
    <property type="entry name" value="PPIC_PPIASE_2"/>
    <property type="match status" value="1"/>
</dbReference>
<dbReference type="GO" id="GO:0003755">
    <property type="term" value="F:peptidyl-prolyl cis-trans isomerase activity"/>
    <property type="evidence" value="ECO:0007669"/>
    <property type="project" value="UniProtKB-UniRule"/>
</dbReference>
<dbReference type="InterPro" id="IPR023059">
    <property type="entry name" value="Foldase_PrsA"/>
</dbReference>